<protein>
    <submittedName>
        <fullName evidence="1">Coenzyme F420 biosynthesis-associated protein</fullName>
    </submittedName>
</protein>
<feature type="non-terminal residue" evidence="1">
    <location>
        <position position="1"/>
    </location>
</feature>
<organism evidence="1 2">
    <name type="scientific">Aeromicrobium phragmitis</name>
    <dbReference type="NCBI Taxonomy" id="2478914"/>
    <lineage>
        <taxon>Bacteria</taxon>
        <taxon>Bacillati</taxon>
        <taxon>Actinomycetota</taxon>
        <taxon>Actinomycetes</taxon>
        <taxon>Propionibacteriales</taxon>
        <taxon>Nocardioidaceae</taxon>
        <taxon>Aeromicrobium</taxon>
    </lineage>
</organism>
<gene>
    <name evidence="1" type="ORF">D9V41_17110</name>
</gene>
<accession>A0A3L8P9H1</accession>
<dbReference type="Pfam" id="PF10103">
    <property type="entry name" value="Zincin_2"/>
    <property type="match status" value="1"/>
</dbReference>
<dbReference type="SUPFAM" id="SSF55486">
    <property type="entry name" value="Metalloproteases ('zincins'), catalytic domain"/>
    <property type="match status" value="1"/>
</dbReference>
<comment type="caution">
    <text evidence="1">The sequence shown here is derived from an EMBL/GenBank/DDBJ whole genome shotgun (WGS) entry which is preliminary data.</text>
</comment>
<keyword evidence="2" id="KW-1185">Reference proteome</keyword>
<name>A0A3L8P9H1_9ACTN</name>
<dbReference type="RefSeq" id="WP_208006943.1">
    <property type="nucleotide sequence ID" value="NZ_RDBF01000231.1"/>
</dbReference>
<dbReference type="PANTHER" id="PTHR39420">
    <property type="match status" value="1"/>
</dbReference>
<sequence>RRRGGSELSKIIRRLLGLEAKMSQYRDGAVFVRKVTSTVGEDGFAAVWAEPANLPSKAEIHDPDAWVARVHG</sequence>
<evidence type="ECO:0000313" key="1">
    <source>
        <dbReference type="EMBL" id="RLV51388.1"/>
    </source>
</evidence>
<reference evidence="1 2" key="1">
    <citation type="submission" date="2018-10" db="EMBL/GenBank/DDBJ databases">
        <title>Aeromicrobium sp. 9W16Y-2 whole genome shotgun sequence.</title>
        <authorList>
            <person name="Li F."/>
        </authorList>
    </citation>
    <scope>NUCLEOTIDE SEQUENCE [LARGE SCALE GENOMIC DNA]</scope>
    <source>
        <strain evidence="1 2">9W16Y-2</strain>
    </source>
</reference>
<dbReference type="AlphaFoldDB" id="A0A3L8P9H1"/>
<dbReference type="InterPro" id="IPR018766">
    <property type="entry name" value="Zinicin_2"/>
</dbReference>
<proteinExistence type="predicted"/>
<evidence type="ECO:0000313" key="2">
    <source>
        <dbReference type="Proteomes" id="UP000282515"/>
    </source>
</evidence>
<dbReference type="PANTHER" id="PTHR39420:SF1">
    <property type="entry name" value="HYDROLASE"/>
    <property type="match status" value="1"/>
</dbReference>
<dbReference type="Proteomes" id="UP000282515">
    <property type="component" value="Unassembled WGS sequence"/>
</dbReference>
<dbReference type="EMBL" id="RDBF01000231">
    <property type="protein sequence ID" value="RLV51388.1"/>
    <property type="molecule type" value="Genomic_DNA"/>
</dbReference>